<dbReference type="PANTHER" id="PTHR11731:SF193">
    <property type="entry name" value="DIPEPTIDYL PEPTIDASE 9"/>
    <property type="match status" value="1"/>
</dbReference>
<dbReference type="InterPro" id="IPR029058">
    <property type="entry name" value="AB_hydrolase_fold"/>
</dbReference>
<feature type="domain" description="Peptidase S9 prolyl oligopeptidase catalytic" evidence="1">
    <location>
        <begin position="519"/>
        <end position="711"/>
    </location>
</feature>
<dbReference type="GO" id="GO:0006508">
    <property type="term" value="P:proteolysis"/>
    <property type="evidence" value="ECO:0007669"/>
    <property type="project" value="InterPro"/>
</dbReference>
<dbReference type="SUPFAM" id="SSF53474">
    <property type="entry name" value="alpha/beta-Hydrolases"/>
    <property type="match status" value="1"/>
</dbReference>
<dbReference type="Gene3D" id="3.40.50.1820">
    <property type="entry name" value="alpha/beta hydrolase"/>
    <property type="match status" value="1"/>
</dbReference>
<dbReference type="Gene3D" id="2.140.10.30">
    <property type="entry name" value="Dipeptidylpeptidase IV, N-terminal domain"/>
    <property type="match status" value="1"/>
</dbReference>
<gene>
    <name evidence="3" type="ORF">OM074_11480</name>
</gene>
<dbReference type="RefSeq" id="WP_301199620.1">
    <property type="nucleotide sequence ID" value="NZ_JAPDPI010000021.1"/>
</dbReference>
<dbReference type="GO" id="GO:0008239">
    <property type="term" value="F:dipeptidyl-peptidase activity"/>
    <property type="evidence" value="ECO:0007669"/>
    <property type="project" value="TreeGrafter"/>
</dbReference>
<dbReference type="Pfam" id="PF00326">
    <property type="entry name" value="Peptidase_S9"/>
    <property type="match status" value="1"/>
</dbReference>
<name>A0AAE3MEB8_9BACT</name>
<dbReference type="SUPFAM" id="SSF82171">
    <property type="entry name" value="DPP6 N-terminal domain-like"/>
    <property type="match status" value="1"/>
</dbReference>
<dbReference type="InterPro" id="IPR050278">
    <property type="entry name" value="Serine_Prot_S9B/DPPIV"/>
</dbReference>
<keyword evidence="4" id="KW-1185">Reference proteome</keyword>
<sequence length="713" mass="81682">MKVFFWCFLLGVMHVTGGNAQKMLDLEDVISGGKNFRNYIPENRLYEFLPKTDSLLLYKTDGIYYVDDKLVESPFIKKEKINKILEINNIDSIKSLRNVKLIDSNLLWIKNPAEVVVMDVRQEKVTGVIKLPGGIKFLSFNEISKKVVYSKGGDLYVLGLNGMPLLIEKADKPGIVLGETVHRNEFGIDKGIFWAPNGESVAFYRKDESMVSDYPLVDVSARVAELEEIKYPMAGMKSHHVTVGVFNIVTGERVYLKTGEPDDKYLTNLSWTPDAKYIAVAELNRAQDHMQYKLYNSASGDLQRTLFEERSATWVEPENPAEFLPGSNSKFLWQSERSGYNHLYLYDLKKGLLRQITAGNWVVTKLLGFDKKGSCAFVEATKEGVMERHLYNVSLKTGKMHKISEEPGMHSFVLSENGNKLVDNFSSLKVPRIIKLHNLNEQSSEELFKAKNPFENIDYGEIKLGTLKSADGITDLNYRLILPQGFDKNKKYPVVVYVYGGPHAQLVQNSWMGAARYWQIYMAQKGYICFTMDNRGTPNRGCEFEKVIHRHLGECEAADQMEGVRFLKSLPYVDESRIGVHGWSFGGFMTINLMEKYPDIFKVGVSGGPVIDWKYYEIMYGERYMDLPQENLEGYNNSNLNLRVGNLEGRLLVIHGAIDPTVVWQHSLTFIEQCIKMRKQVDYFVYPKHEHNVRGVDRVHLMEKVTRYFEDFL</sequence>
<dbReference type="GO" id="GO:0008236">
    <property type="term" value="F:serine-type peptidase activity"/>
    <property type="evidence" value="ECO:0007669"/>
    <property type="project" value="InterPro"/>
</dbReference>
<dbReference type="InterPro" id="IPR002469">
    <property type="entry name" value="Peptidase_S9B_N"/>
</dbReference>
<dbReference type="PANTHER" id="PTHR11731">
    <property type="entry name" value="PROTEASE FAMILY S9B,C DIPEPTIDYL-PEPTIDASE IV-RELATED"/>
    <property type="match status" value="1"/>
</dbReference>
<feature type="domain" description="Dipeptidylpeptidase IV N-terminal" evidence="2">
    <location>
        <begin position="113"/>
        <end position="431"/>
    </location>
</feature>
<protein>
    <submittedName>
        <fullName evidence="3">S9 family peptidase</fullName>
    </submittedName>
</protein>
<accession>A0AAE3MEB8</accession>
<dbReference type="Pfam" id="PF00930">
    <property type="entry name" value="DPPIV_N"/>
    <property type="match status" value="1"/>
</dbReference>
<dbReference type="EMBL" id="JAPDPI010000021">
    <property type="protein sequence ID" value="MCW3806248.1"/>
    <property type="molecule type" value="Genomic_DNA"/>
</dbReference>
<proteinExistence type="predicted"/>
<evidence type="ECO:0000313" key="3">
    <source>
        <dbReference type="EMBL" id="MCW3806248.1"/>
    </source>
</evidence>
<dbReference type="AlphaFoldDB" id="A0AAE3MEB8"/>
<dbReference type="Proteomes" id="UP001207408">
    <property type="component" value="Unassembled WGS sequence"/>
</dbReference>
<evidence type="ECO:0000259" key="1">
    <source>
        <dbReference type="Pfam" id="PF00326"/>
    </source>
</evidence>
<evidence type="ECO:0000259" key="2">
    <source>
        <dbReference type="Pfam" id="PF00930"/>
    </source>
</evidence>
<organism evidence="3 4">
    <name type="scientific">Plebeiibacterium marinum</name>
    <dbReference type="NCBI Taxonomy" id="2992111"/>
    <lineage>
        <taxon>Bacteria</taxon>
        <taxon>Pseudomonadati</taxon>
        <taxon>Bacteroidota</taxon>
        <taxon>Bacteroidia</taxon>
        <taxon>Marinilabiliales</taxon>
        <taxon>Marinilabiliaceae</taxon>
        <taxon>Plebeiibacterium</taxon>
    </lineage>
</organism>
<reference evidence="3" key="1">
    <citation type="submission" date="2022-10" db="EMBL/GenBank/DDBJ databases">
        <authorList>
            <person name="Yu W.X."/>
        </authorList>
    </citation>
    <scope>NUCLEOTIDE SEQUENCE</scope>
    <source>
        <strain evidence="3">D04</strain>
    </source>
</reference>
<evidence type="ECO:0000313" key="4">
    <source>
        <dbReference type="Proteomes" id="UP001207408"/>
    </source>
</evidence>
<dbReference type="InterPro" id="IPR001375">
    <property type="entry name" value="Peptidase_S9_cat"/>
</dbReference>
<comment type="caution">
    <text evidence="3">The sequence shown here is derived from an EMBL/GenBank/DDBJ whole genome shotgun (WGS) entry which is preliminary data.</text>
</comment>